<proteinExistence type="inferred from homology"/>
<dbReference type="SUPFAM" id="SSF53790">
    <property type="entry name" value="Tetrapyrrole methylase"/>
    <property type="match status" value="1"/>
</dbReference>
<evidence type="ECO:0000256" key="2">
    <source>
        <dbReference type="ARBA" id="ARBA00022552"/>
    </source>
</evidence>
<dbReference type="FunFam" id="3.30.950.10:FF:000002">
    <property type="entry name" value="Ribosomal RNA small subunit methyltransferase I"/>
    <property type="match status" value="1"/>
</dbReference>
<dbReference type="Gene3D" id="3.40.1010.10">
    <property type="entry name" value="Cobalt-precorrin-4 Transmethylase, Domain 1"/>
    <property type="match status" value="1"/>
</dbReference>
<dbReference type="RefSeq" id="WP_251224478.1">
    <property type="nucleotide sequence ID" value="NZ_JAMBOL010000021.1"/>
</dbReference>
<comment type="similarity">
    <text evidence="6">Belongs to the methyltransferase superfamily. RsmI family.</text>
</comment>
<keyword evidence="4 6" id="KW-0808">Transferase</keyword>
<evidence type="ECO:0000313" key="8">
    <source>
        <dbReference type="EMBL" id="MCM3715772.1"/>
    </source>
</evidence>
<evidence type="ECO:0000256" key="3">
    <source>
        <dbReference type="ARBA" id="ARBA00022603"/>
    </source>
</evidence>
<dbReference type="PROSITE" id="PS01296">
    <property type="entry name" value="RSMI"/>
    <property type="match status" value="1"/>
</dbReference>
<dbReference type="InterPro" id="IPR018063">
    <property type="entry name" value="SAM_MeTrfase_RsmI_CS"/>
</dbReference>
<dbReference type="Gene3D" id="3.30.950.10">
    <property type="entry name" value="Methyltransferase, Cobalt-precorrin-4 Transmethylase, Domain 2"/>
    <property type="match status" value="1"/>
</dbReference>
<comment type="function">
    <text evidence="6">Catalyzes the 2'-O-methylation of the ribose of cytidine 1402 (C1402) in 16S rRNA.</text>
</comment>
<dbReference type="InterPro" id="IPR014776">
    <property type="entry name" value="4pyrrole_Mease_sub2"/>
</dbReference>
<dbReference type="CDD" id="cd11648">
    <property type="entry name" value="RsmI"/>
    <property type="match status" value="1"/>
</dbReference>
<dbReference type="InterPro" id="IPR035996">
    <property type="entry name" value="4pyrrol_Methylase_sf"/>
</dbReference>
<dbReference type="AlphaFoldDB" id="A0A9X2DSR6"/>
<dbReference type="GO" id="GO:0005737">
    <property type="term" value="C:cytoplasm"/>
    <property type="evidence" value="ECO:0007669"/>
    <property type="project" value="UniProtKB-SubCell"/>
</dbReference>
<gene>
    <name evidence="6 8" type="primary">rsmI</name>
    <name evidence="8" type="ORF">M3202_17055</name>
</gene>
<dbReference type="PANTHER" id="PTHR46111:SF1">
    <property type="entry name" value="RIBOSOMAL RNA SMALL SUBUNIT METHYLTRANSFERASE I"/>
    <property type="match status" value="1"/>
</dbReference>
<evidence type="ECO:0000259" key="7">
    <source>
        <dbReference type="Pfam" id="PF00590"/>
    </source>
</evidence>
<dbReference type="FunFam" id="3.40.1010.10:FF:000002">
    <property type="entry name" value="Ribosomal RNA small subunit methyltransferase I"/>
    <property type="match status" value="1"/>
</dbReference>
<evidence type="ECO:0000256" key="1">
    <source>
        <dbReference type="ARBA" id="ARBA00022490"/>
    </source>
</evidence>
<dbReference type="PIRSF" id="PIRSF005917">
    <property type="entry name" value="MTase_YraL"/>
    <property type="match status" value="1"/>
</dbReference>
<dbReference type="InterPro" id="IPR014777">
    <property type="entry name" value="4pyrrole_Mease_sub1"/>
</dbReference>
<reference evidence="8" key="1">
    <citation type="submission" date="2022-05" db="EMBL/GenBank/DDBJ databases">
        <title>Comparative Genomics of Spacecraft Associated Microbes.</title>
        <authorList>
            <person name="Tran M.T."/>
            <person name="Wright A."/>
            <person name="Seuylemezian A."/>
            <person name="Eisen J."/>
            <person name="Coil D."/>
        </authorList>
    </citation>
    <scope>NUCLEOTIDE SEQUENCE</scope>
    <source>
        <strain evidence="8">214.1.1</strain>
    </source>
</reference>
<evidence type="ECO:0000256" key="4">
    <source>
        <dbReference type="ARBA" id="ARBA00022679"/>
    </source>
</evidence>
<comment type="caution">
    <text evidence="8">The sequence shown here is derived from an EMBL/GenBank/DDBJ whole genome shotgun (WGS) entry which is preliminary data.</text>
</comment>
<dbReference type="Pfam" id="PF00590">
    <property type="entry name" value="TP_methylase"/>
    <property type="match status" value="1"/>
</dbReference>
<keyword evidence="3 6" id="KW-0489">Methyltransferase</keyword>
<dbReference type="EMBL" id="JAMBOL010000021">
    <property type="protein sequence ID" value="MCM3715772.1"/>
    <property type="molecule type" value="Genomic_DNA"/>
</dbReference>
<keyword evidence="1 6" id="KW-0963">Cytoplasm</keyword>
<comment type="catalytic activity">
    <reaction evidence="6">
        <text>cytidine(1402) in 16S rRNA + S-adenosyl-L-methionine = 2'-O-methylcytidine(1402) in 16S rRNA + S-adenosyl-L-homocysteine + H(+)</text>
        <dbReference type="Rhea" id="RHEA:42924"/>
        <dbReference type="Rhea" id="RHEA-COMP:10285"/>
        <dbReference type="Rhea" id="RHEA-COMP:10286"/>
        <dbReference type="ChEBI" id="CHEBI:15378"/>
        <dbReference type="ChEBI" id="CHEBI:57856"/>
        <dbReference type="ChEBI" id="CHEBI:59789"/>
        <dbReference type="ChEBI" id="CHEBI:74495"/>
        <dbReference type="ChEBI" id="CHEBI:82748"/>
        <dbReference type="EC" id="2.1.1.198"/>
    </reaction>
</comment>
<feature type="domain" description="Tetrapyrrole methylase" evidence="7">
    <location>
        <begin position="15"/>
        <end position="213"/>
    </location>
</feature>
<dbReference type="InterPro" id="IPR000878">
    <property type="entry name" value="4pyrrol_Mease"/>
</dbReference>
<dbReference type="HAMAP" id="MF_01877">
    <property type="entry name" value="16SrRNA_methyltr_I"/>
    <property type="match status" value="1"/>
</dbReference>
<protein>
    <recommendedName>
        <fullName evidence="6">Ribosomal RNA small subunit methyltransferase I</fullName>
        <ecNumber evidence="6">2.1.1.198</ecNumber>
    </recommendedName>
    <alternativeName>
        <fullName evidence="6">16S rRNA 2'-O-ribose C1402 methyltransferase</fullName>
    </alternativeName>
    <alternativeName>
        <fullName evidence="6">rRNA (cytidine-2'-O-)-methyltransferase RsmI</fullName>
    </alternativeName>
</protein>
<name>A0A9X2DSR6_9BACI</name>
<comment type="subcellular location">
    <subcellularLocation>
        <location evidence="6">Cytoplasm</location>
    </subcellularLocation>
</comment>
<evidence type="ECO:0000313" key="9">
    <source>
        <dbReference type="Proteomes" id="UP001139179"/>
    </source>
</evidence>
<keyword evidence="2 6" id="KW-0698">rRNA processing</keyword>
<dbReference type="GO" id="GO:0070677">
    <property type="term" value="F:rRNA (cytosine-2'-O-)-methyltransferase activity"/>
    <property type="evidence" value="ECO:0007669"/>
    <property type="project" value="UniProtKB-UniRule"/>
</dbReference>
<dbReference type="NCBIfam" id="TIGR00096">
    <property type="entry name" value="16S rRNA (cytidine(1402)-2'-O)-methyltransferase"/>
    <property type="match status" value="1"/>
</dbReference>
<sequence>MQQQNSFAERNEGGLYLVPTPIGNLEDMTYRAVRTLREADLIAAEDTRQTIKLLRHYEIENTLVSYHEHNKHKAGESLIRQMQEGKWIALVSDAGMPAISDPGEELVQQAIAAELPVVALPGANAALTSLVASGLPATRFQFIGFLPRQNKQRQAVLEQVKQHESTLLFYEAPHRIKETLNALLAVLGNRRIVICRELTKKFEEYQRGTIEEAVLWCEVGTIKGEFCLVVEGTDGQVEADAWWEELSIVQHVQHYIGLDMNQKEAIKQTAKDRALPKREVYAAFHQLD</sequence>
<dbReference type="Proteomes" id="UP001139179">
    <property type="component" value="Unassembled WGS sequence"/>
</dbReference>
<accession>A0A9X2DSR6</accession>
<organism evidence="8 9">
    <name type="scientific">Halalkalibacter oceani</name>
    <dbReference type="NCBI Taxonomy" id="1653776"/>
    <lineage>
        <taxon>Bacteria</taxon>
        <taxon>Bacillati</taxon>
        <taxon>Bacillota</taxon>
        <taxon>Bacilli</taxon>
        <taxon>Bacillales</taxon>
        <taxon>Bacillaceae</taxon>
        <taxon>Halalkalibacter</taxon>
    </lineage>
</organism>
<keyword evidence="5 6" id="KW-0949">S-adenosyl-L-methionine</keyword>
<keyword evidence="9" id="KW-1185">Reference proteome</keyword>
<evidence type="ECO:0000256" key="5">
    <source>
        <dbReference type="ARBA" id="ARBA00022691"/>
    </source>
</evidence>
<dbReference type="EC" id="2.1.1.198" evidence="6"/>
<dbReference type="InterPro" id="IPR008189">
    <property type="entry name" value="rRNA_ssu_MeTfrase_I"/>
</dbReference>
<dbReference type="PANTHER" id="PTHR46111">
    <property type="entry name" value="RIBOSOMAL RNA SMALL SUBUNIT METHYLTRANSFERASE I"/>
    <property type="match status" value="1"/>
</dbReference>
<evidence type="ECO:0000256" key="6">
    <source>
        <dbReference type="HAMAP-Rule" id="MF_01877"/>
    </source>
</evidence>